<keyword evidence="2" id="KW-1185">Reference proteome</keyword>
<reference evidence="2" key="1">
    <citation type="journal article" date="2017" name="Nat. Ecol. Evol.">
        <title>Genome expansion and lineage-specific genetic innovations in the forest pathogenic fungi Armillaria.</title>
        <authorList>
            <person name="Sipos G."/>
            <person name="Prasanna A.N."/>
            <person name="Walter M.C."/>
            <person name="O'Connor E."/>
            <person name="Balint B."/>
            <person name="Krizsan K."/>
            <person name="Kiss B."/>
            <person name="Hess J."/>
            <person name="Varga T."/>
            <person name="Slot J."/>
            <person name="Riley R."/>
            <person name="Boka B."/>
            <person name="Rigling D."/>
            <person name="Barry K."/>
            <person name="Lee J."/>
            <person name="Mihaltcheva S."/>
            <person name="LaButti K."/>
            <person name="Lipzen A."/>
            <person name="Waldron R."/>
            <person name="Moloney N.M."/>
            <person name="Sperisen C."/>
            <person name="Kredics L."/>
            <person name="Vagvoelgyi C."/>
            <person name="Patrignani A."/>
            <person name="Fitzpatrick D."/>
            <person name="Nagy I."/>
            <person name="Doyle S."/>
            <person name="Anderson J.B."/>
            <person name="Grigoriev I.V."/>
            <person name="Gueldener U."/>
            <person name="Muensterkoetter M."/>
            <person name="Nagy L.G."/>
        </authorList>
    </citation>
    <scope>NUCLEOTIDE SEQUENCE [LARGE SCALE GENOMIC DNA]</scope>
    <source>
        <strain evidence="2">C18/9</strain>
    </source>
</reference>
<evidence type="ECO:0000313" key="1">
    <source>
        <dbReference type="EMBL" id="SJL17424.1"/>
    </source>
</evidence>
<name>A0A284S8T2_ARMOS</name>
<gene>
    <name evidence="1" type="ORF">ARMOST_20974</name>
</gene>
<dbReference type="AlphaFoldDB" id="A0A284S8T2"/>
<dbReference type="EMBL" id="FUEG01000044">
    <property type="protein sequence ID" value="SJL17424.1"/>
    <property type="molecule type" value="Genomic_DNA"/>
</dbReference>
<proteinExistence type="predicted"/>
<accession>A0A284S8T2</accession>
<sequence>MSQMSRYISIVNSCFFLNHREFDQNLFWLGIPEECVMTRSKHLDKNVVIDNTKVAGKGFPERTLMPKRRSGNQKLLSFNARWVGWICAQTQYRRYLMHISDICSRGASSSASSHPVAMVGRSSRRNSSASASAAKHLSSFDSIVCPGSHNTTSYFIPVSVHRAYPEATSTLITSLDRLNDILFELALNESDEVVTLTTIDLEIMIHLECLWHAGHLSHTWHRTPSSVL</sequence>
<organism evidence="1 2">
    <name type="scientific">Armillaria ostoyae</name>
    <name type="common">Armillaria root rot fungus</name>
    <dbReference type="NCBI Taxonomy" id="47428"/>
    <lineage>
        <taxon>Eukaryota</taxon>
        <taxon>Fungi</taxon>
        <taxon>Dikarya</taxon>
        <taxon>Basidiomycota</taxon>
        <taxon>Agaricomycotina</taxon>
        <taxon>Agaricomycetes</taxon>
        <taxon>Agaricomycetidae</taxon>
        <taxon>Agaricales</taxon>
        <taxon>Marasmiineae</taxon>
        <taxon>Physalacriaceae</taxon>
        <taxon>Armillaria</taxon>
    </lineage>
</organism>
<protein>
    <submittedName>
        <fullName evidence="1">Uncharacterized protein</fullName>
    </submittedName>
</protein>
<evidence type="ECO:0000313" key="2">
    <source>
        <dbReference type="Proteomes" id="UP000219338"/>
    </source>
</evidence>
<dbReference type="Proteomes" id="UP000219338">
    <property type="component" value="Unassembled WGS sequence"/>
</dbReference>